<keyword evidence="2" id="KW-1133">Transmembrane helix</keyword>
<feature type="region of interest" description="Disordered" evidence="1">
    <location>
        <begin position="731"/>
        <end position="809"/>
    </location>
</feature>
<comment type="caution">
    <text evidence="4">The sequence shown here is derived from an EMBL/GenBank/DDBJ whole genome shotgun (WGS) entry which is preliminary data.</text>
</comment>
<dbReference type="InterPro" id="IPR048839">
    <property type="entry name" value="SPATA2_PUB-like"/>
</dbReference>
<evidence type="ECO:0000259" key="3">
    <source>
        <dbReference type="Pfam" id="PF21388"/>
    </source>
</evidence>
<dbReference type="EMBL" id="JAGFMF010011458">
    <property type="protein sequence ID" value="KAG8521805.1"/>
    <property type="molecule type" value="Genomic_DNA"/>
</dbReference>
<dbReference type="Pfam" id="PF21388">
    <property type="entry name" value="SPATA2_PUB-like"/>
    <property type="match status" value="1"/>
</dbReference>
<gene>
    <name evidence="4" type="ORF">J0S82_013933</name>
</gene>
<feature type="region of interest" description="Disordered" evidence="1">
    <location>
        <begin position="32"/>
        <end position="84"/>
    </location>
</feature>
<name>A0A8J6ANT0_GALPY</name>
<feature type="transmembrane region" description="Helical" evidence="2">
    <location>
        <begin position="428"/>
        <end position="451"/>
    </location>
</feature>
<dbReference type="Gene3D" id="1.20.58.2190">
    <property type="match status" value="1"/>
</dbReference>
<dbReference type="PANTHER" id="PTHR36464:SF1">
    <property type="entry name" value="PROTEIN BEAN1"/>
    <property type="match status" value="1"/>
</dbReference>
<dbReference type="PANTHER" id="PTHR36464">
    <property type="entry name" value="PROTEIN BEAN1"/>
    <property type="match status" value="1"/>
</dbReference>
<evidence type="ECO:0000313" key="5">
    <source>
        <dbReference type="Proteomes" id="UP000700334"/>
    </source>
</evidence>
<feature type="compositionally biased region" description="Basic residues" evidence="1">
    <location>
        <begin position="458"/>
        <end position="478"/>
    </location>
</feature>
<sequence>MLEWLPETQPHLDLCPEWLSSVTPLQKSAGLLASRNGEGGPQRDDKGPPEIAPRETMSSLSLAASPACAPGPPSLSSCHGDQTFIRPPALKPQVGKCWEKFLEPPPGDTGRAGGQHLQPHACDQAALEPLGVDWEAEAKAKLQEDNPVPSVRSSSLPHGLMALHLSLLVTKDSCHKWVEVLPKKQGKRPSSAKPSEPVLHVPAPDPDHTPSGKPGEDSAQILLPTLFEAAGWQQQWRKKCSAEPRLAGEPASLTGRAGPRVSGCWLSQSTINQTIQKMLAQHLPGLRPSLLCFPVALGCKEHFCVPDGMTQKELPAGHIQPGSGGNGLPPLCIPEGTPKASDHAHIKGFVHGPVLSATRKAWGGGLGWGQGDQYVPDHCSCWDVQNRPVQSPDSSRNPQHSARYNRTSYFYPTFSESQEHSHLLVSPVLVASAAVGVVIILSCITIIVGSIRRDRQARLQRQRRRRHHHRHHRRRRRHREYEPGYVSDGHTYSRSSRRMRYACSPAEDWPPALDLSSDGDVDATVLQELYPDSPPGYEECMGPGATQLYIPTDAPPPYSLSGSYPSLDGDLNAGSGQSPGRHQQVRRIQGQSGLRTVSMDTLPPYEAVCGTSPPAGRLPLPGPGPRSCQGSPVPPQARPLGIVPGSCWTRSASAETSPTCNEHPVYTGSFVYRVRPGLSEHSLRAVLGRLGYAATSETEFSLVQAIGEEDIKQTVLDIFLARVACEAVLRTEGSQTTRPSREKPTGPCCRHYSERRPLKANGFKGVQAGPDPSEGTGSERMLTKGPDPQSPLPTALSPPEVPMAPHNPLVPLAPQRHASTCSDSDEFLTCYSDLVLHRTPLFPKDRLKSSSKGKQPQGPALALSPSSGEAAVLSGHSSEQPLAPDAAPESRGVTTPSQFCLAPAPQRSGKPLAAKAGAQLELQEHSWSTSGTDTAPKGASPETDELCKHFSHLLRPPTLEGLPGGSPGCGVETSGQSKPLEGPEPAGEGSSLDSRATQLWRAAQAPSRV</sequence>
<proteinExistence type="predicted"/>
<keyword evidence="2" id="KW-0472">Membrane</keyword>
<organism evidence="4 5">
    <name type="scientific">Galemys pyrenaicus</name>
    <name type="common">Iberian desman</name>
    <name type="synonym">Pyrenean desman</name>
    <dbReference type="NCBI Taxonomy" id="202257"/>
    <lineage>
        <taxon>Eukaryota</taxon>
        <taxon>Metazoa</taxon>
        <taxon>Chordata</taxon>
        <taxon>Craniata</taxon>
        <taxon>Vertebrata</taxon>
        <taxon>Euteleostomi</taxon>
        <taxon>Mammalia</taxon>
        <taxon>Eutheria</taxon>
        <taxon>Laurasiatheria</taxon>
        <taxon>Eulipotyphla</taxon>
        <taxon>Talpidae</taxon>
        <taxon>Galemys</taxon>
    </lineage>
</organism>
<evidence type="ECO:0000256" key="1">
    <source>
        <dbReference type="SAM" id="MobiDB-lite"/>
    </source>
</evidence>
<feature type="domain" description="Spermatogenesis-associated protein 2 PUB-like" evidence="3">
    <location>
        <begin position="665"/>
        <end position="729"/>
    </location>
</feature>
<dbReference type="InterPro" id="IPR039352">
    <property type="entry name" value="BEAN1"/>
</dbReference>
<dbReference type="OrthoDB" id="9085892at2759"/>
<feature type="compositionally biased region" description="Polar residues" evidence="1">
    <location>
        <begin position="589"/>
        <end position="599"/>
    </location>
</feature>
<feature type="region of interest" description="Disordered" evidence="1">
    <location>
        <begin position="181"/>
        <end position="218"/>
    </location>
</feature>
<evidence type="ECO:0000256" key="2">
    <source>
        <dbReference type="SAM" id="Phobius"/>
    </source>
</evidence>
<feature type="compositionally biased region" description="Basic and acidic residues" evidence="1">
    <location>
        <begin position="205"/>
        <end position="216"/>
    </location>
</feature>
<accession>A0A8J6ANT0</accession>
<feature type="region of interest" description="Disordered" evidence="1">
    <location>
        <begin position="568"/>
        <end position="633"/>
    </location>
</feature>
<reference evidence="4" key="1">
    <citation type="journal article" date="2021" name="Evol. Appl.">
        <title>The genome of the Pyrenean desman and the effects of bottlenecks and inbreeding on the genomic landscape of an endangered species.</title>
        <authorList>
            <person name="Escoda L."/>
            <person name="Castresana J."/>
        </authorList>
    </citation>
    <scope>NUCLEOTIDE SEQUENCE</scope>
    <source>
        <strain evidence="4">IBE-C5619</strain>
    </source>
</reference>
<keyword evidence="2" id="KW-0812">Transmembrane</keyword>
<keyword evidence="5" id="KW-1185">Reference proteome</keyword>
<feature type="compositionally biased region" description="Low complexity" evidence="1">
    <location>
        <begin position="58"/>
        <end position="68"/>
    </location>
</feature>
<dbReference type="AlphaFoldDB" id="A0A8J6ANT0"/>
<feature type="region of interest" description="Disordered" evidence="1">
    <location>
        <begin position="458"/>
        <end position="491"/>
    </location>
</feature>
<evidence type="ECO:0000313" key="4">
    <source>
        <dbReference type="EMBL" id="KAG8521805.1"/>
    </source>
</evidence>
<dbReference type="Proteomes" id="UP000700334">
    <property type="component" value="Unassembled WGS sequence"/>
</dbReference>
<feature type="region of interest" description="Disordered" evidence="1">
    <location>
        <begin position="844"/>
        <end position="1009"/>
    </location>
</feature>
<protein>
    <submittedName>
        <fullName evidence="4">Protein BEAN1</fullName>
    </submittedName>
</protein>